<evidence type="ECO:0000313" key="2">
    <source>
        <dbReference type="EMBL" id="TFY82162.1"/>
    </source>
</evidence>
<keyword evidence="1" id="KW-0732">Signal</keyword>
<organism evidence="2 3">
    <name type="scientific">Hericium alpestre</name>
    <dbReference type="NCBI Taxonomy" id="135208"/>
    <lineage>
        <taxon>Eukaryota</taxon>
        <taxon>Fungi</taxon>
        <taxon>Dikarya</taxon>
        <taxon>Basidiomycota</taxon>
        <taxon>Agaricomycotina</taxon>
        <taxon>Agaricomycetes</taxon>
        <taxon>Russulales</taxon>
        <taxon>Hericiaceae</taxon>
        <taxon>Hericium</taxon>
    </lineage>
</organism>
<gene>
    <name evidence="2" type="ORF">EWM64_g1854</name>
</gene>
<dbReference type="Proteomes" id="UP000298061">
    <property type="component" value="Unassembled WGS sequence"/>
</dbReference>
<name>A0A4Z0A572_9AGAM</name>
<sequence>MHSIVVALPTLVLLVLVSFTQAAESVEGRTPDPARCPGAKVVSTNHVPVEGQNVTFATFACDHSAASKVPRSPRPTTRLIEKRDSSECTTPVNNECFCGQACLESCTSTTDLAPTPSNCAVIAQAMKILGTNNAIGQTFFVDSGNSVLVFFSDCEFEWDNLSNRLLEYCWDDFANIGTTLQIGCTSGANTGGTCLSETDDWQIQLLFV</sequence>
<accession>A0A4Z0A572</accession>
<dbReference type="AlphaFoldDB" id="A0A4Z0A572"/>
<dbReference type="EMBL" id="SFCI01000136">
    <property type="protein sequence ID" value="TFY82162.1"/>
    <property type="molecule type" value="Genomic_DNA"/>
</dbReference>
<keyword evidence="3" id="KW-1185">Reference proteome</keyword>
<comment type="caution">
    <text evidence="2">The sequence shown here is derived from an EMBL/GenBank/DDBJ whole genome shotgun (WGS) entry which is preliminary data.</text>
</comment>
<feature type="signal peptide" evidence="1">
    <location>
        <begin position="1"/>
        <end position="22"/>
    </location>
</feature>
<reference evidence="2 3" key="1">
    <citation type="submission" date="2019-02" db="EMBL/GenBank/DDBJ databases">
        <title>Genome sequencing of the rare red list fungi Hericium alpestre (H. flagellum).</title>
        <authorList>
            <person name="Buettner E."/>
            <person name="Kellner H."/>
        </authorList>
    </citation>
    <scope>NUCLEOTIDE SEQUENCE [LARGE SCALE GENOMIC DNA]</scope>
    <source>
        <strain evidence="2 3">DSM 108284</strain>
    </source>
</reference>
<proteinExistence type="predicted"/>
<protein>
    <submittedName>
        <fullName evidence="2">Uncharacterized protein</fullName>
    </submittedName>
</protein>
<feature type="chain" id="PRO_5021473241" evidence="1">
    <location>
        <begin position="23"/>
        <end position="208"/>
    </location>
</feature>
<dbReference type="STRING" id="135208.A0A4Z0A572"/>
<evidence type="ECO:0000313" key="3">
    <source>
        <dbReference type="Proteomes" id="UP000298061"/>
    </source>
</evidence>
<dbReference type="OrthoDB" id="3215267at2759"/>
<evidence type="ECO:0000256" key="1">
    <source>
        <dbReference type="SAM" id="SignalP"/>
    </source>
</evidence>